<evidence type="ECO:0000313" key="2">
    <source>
        <dbReference type="Proteomes" id="UP001430953"/>
    </source>
</evidence>
<sequence length="101" mass="11811">MVYRMYFHELTSVTRKCCDRVIRVPTLRFPQSQVMSRRRRRVIGFSPRYPYTPRPLPLSLSSLARTRVVFGAIHAEHRGEDRRATKLDGKTGRGWTVFGCL</sequence>
<gene>
    <name evidence="1" type="ORF">PUN28_007047</name>
</gene>
<organism evidence="1 2">
    <name type="scientific">Cardiocondyla obscurior</name>
    <dbReference type="NCBI Taxonomy" id="286306"/>
    <lineage>
        <taxon>Eukaryota</taxon>
        <taxon>Metazoa</taxon>
        <taxon>Ecdysozoa</taxon>
        <taxon>Arthropoda</taxon>
        <taxon>Hexapoda</taxon>
        <taxon>Insecta</taxon>
        <taxon>Pterygota</taxon>
        <taxon>Neoptera</taxon>
        <taxon>Endopterygota</taxon>
        <taxon>Hymenoptera</taxon>
        <taxon>Apocrita</taxon>
        <taxon>Aculeata</taxon>
        <taxon>Formicoidea</taxon>
        <taxon>Formicidae</taxon>
        <taxon>Myrmicinae</taxon>
        <taxon>Cardiocondyla</taxon>
    </lineage>
</organism>
<proteinExistence type="predicted"/>
<dbReference type="Proteomes" id="UP001430953">
    <property type="component" value="Unassembled WGS sequence"/>
</dbReference>
<accession>A0AAW2G6A7</accession>
<keyword evidence="2" id="KW-1185">Reference proteome</keyword>
<dbReference type="AlphaFoldDB" id="A0AAW2G6A7"/>
<name>A0AAW2G6A7_9HYME</name>
<dbReference type="EMBL" id="JADYXP020000006">
    <property type="protein sequence ID" value="KAL0121980.1"/>
    <property type="molecule type" value="Genomic_DNA"/>
</dbReference>
<evidence type="ECO:0000313" key="1">
    <source>
        <dbReference type="EMBL" id="KAL0121980.1"/>
    </source>
</evidence>
<protein>
    <submittedName>
        <fullName evidence="1">Uncharacterized protein</fullName>
    </submittedName>
</protein>
<comment type="caution">
    <text evidence="1">The sequence shown here is derived from an EMBL/GenBank/DDBJ whole genome shotgun (WGS) entry which is preliminary data.</text>
</comment>
<reference evidence="1 2" key="1">
    <citation type="submission" date="2023-03" db="EMBL/GenBank/DDBJ databases">
        <title>High recombination rates correlate with genetic variation in Cardiocondyla obscurior ants.</title>
        <authorList>
            <person name="Errbii M."/>
        </authorList>
    </citation>
    <scope>NUCLEOTIDE SEQUENCE [LARGE SCALE GENOMIC DNA]</scope>
    <source>
        <strain evidence="1">Alpha-2009</strain>
        <tissue evidence="1">Whole body</tissue>
    </source>
</reference>